<organism evidence="3 4">
    <name type="scientific">Agathobaculum butyriciproducens</name>
    <dbReference type="NCBI Taxonomy" id="1628085"/>
    <lineage>
        <taxon>Bacteria</taxon>
        <taxon>Bacillati</taxon>
        <taxon>Bacillota</taxon>
        <taxon>Clostridia</taxon>
        <taxon>Eubacteriales</taxon>
        <taxon>Butyricicoccaceae</taxon>
        <taxon>Agathobaculum</taxon>
    </lineage>
</organism>
<dbReference type="InterPro" id="IPR052173">
    <property type="entry name" value="Beta-lactam_resp_regulator"/>
</dbReference>
<evidence type="ECO:0000256" key="1">
    <source>
        <dbReference type="SAM" id="Phobius"/>
    </source>
</evidence>
<protein>
    <submittedName>
        <fullName evidence="3">M56 family metallopeptidase</fullName>
    </submittedName>
</protein>
<reference evidence="3 4" key="1">
    <citation type="submission" date="2021-10" db="EMBL/GenBank/DDBJ databases">
        <title>Anaerobic single-cell dispensing facilitates the cultivation of human gut bacteria.</title>
        <authorList>
            <person name="Afrizal A."/>
        </authorList>
    </citation>
    <scope>NUCLEOTIDE SEQUENCE [LARGE SCALE GENOMIC DNA]</scope>
    <source>
        <strain evidence="3 4">CLA-AA-H270</strain>
    </source>
</reference>
<dbReference type="PANTHER" id="PTHR34978">
    <property type="entry name" value="POSSIBLE SENSOR-TRANSDUCER PROTEIN BLAR"/>
    <property type="match status" value="1"/>
</dbReference>
<keyword evidence="4" id="KW-1185">Reference proteome</keyword>
<dbReference type="CDD" id="cd07341">
    <property type="entry name" value="M56_BlaR1_MecR1_like"/>
    <property type="match status" value="1"/>
</dbReference>
<accession>A0AAW4VYJ4</accession>
<feature type="transmembrane region" description="Helical" evidence="1">
    <location>
        <begin position="257"/>
        <end position="277"/>
    </location>
</feature>
<keyword evidence="1" id="KW-0812">Transmembrane</keyword>
<keyword evidence="1" id="KW-0472">Membrane</keyword>
<keyword evidence="1" id="KW-1133">Transmembrane helix</keyword>
<comment type="caution">
    <text evidence="3">The sequence shown here is derived from an EMBL/GenBank/DDBJ whole genome shotgun (WGS) entry which is preliminary data.</text>
</comment>
<name>A0AAW4VYJ4_9FIRM</name>
<sequence length="340" mass="39490">MVLLYLFCAVRLFLPLEFTHTLIAEDDVVYPYIYNLLTRERTMLANKSLTLVLCTVWILGFCVLLFRYARQYRKAIRSVERYAEPWDEQTNALLKQVQQQTRRIIKVQGYTAASVESAFGIGVIHKRIILPDKDYTEAELHYVLLHEYTHFLNHDTIVKLLVTLFCIIFWWNPVVYLLQKDLEQNLEIKCDLSVARTLCSKERAAYLRTILALMKQSDRKHRIPFAAAALFKPDADAAIKERFETVMAYSANRRNRAASAVFTSVFTVLLIASYMVLPQPQFAAPKSTEPQAIDFNSDIAYIKQDHVGEYWLCIQNEQPIKVKKEEADFYQQTGLEVVKK</sequence>
<gene>
    <name evidence="3" type="ORF">LKD22_12445</name>
</gene>
<dbReference type="Proteomes" id="UP001298753">
    <property type="component" value="Unassembled WGS sequence"/>
</dbReference>
<dbReference type="InterPro" id="IPR008756">
    <property type="entry name" value="Peptidase_M56"/>
</dbReference>
<dbReference type="PANTHER" id="PTHR34978:SF3">
    <property type="entry name" value="SLR0241 PROTEIN"/>
    <property type="match status" value="1"/>
</dbReference>
<dbReference type="Pfam" id="PF05569">
    <property type="entry name" value="Peptidase_M56"/>
    <property type="match status" value="1"/>
</dbReference>
<evidence type="ECO:0000313" key="3">
    <source>
        <dbReference type="EMBL" id="MCC2177920.1"/>
    </source>
</evidence>
<dbReference type="EMBL" id="JAJEPX010000074">
    <property type="protein sequence ID" value="MCC2177920.1"/>
    <property type="molecule type" value="Genomic_DNA"/>
</dbReference>
<evidence type="ECO:0000313" key="4">
    <source>
        <dbReference type="Proteomes" id="UP001298753"/>
    </source>
</evidence>
<feature type="transmembrane region" description="Helical" evidence="1">
    <location>
        <begin position="48"/>
        <end position="68"/>
    </location>
</feature>
<evidence type="ECO:0000259" key="2">
    <source>
        <dbReference type="Pfam" id="PF05569"/>
    </source>
</evidence>
<proteinExistence type="predicted"/>
<feature type="domain" description="Peptidase M56" evidence="2">
    <location>
        <begin position="45"/>
        <end position="245"/>
    </location>
</feature>
<dbReference type="AlphaFoldDB" id="A0AAW4VYJ4"/>